<feature type="region of interest" description="Disordered" evidence="1">
    <location>
        <begin position="19"/>
        <end position="91"/>
    </location>
</feature>
<accession>A0A4Y2RPH4</accession>
<reference evidence="2 3" key="1">
    <citation type="journal article" date="2019" name="Sci. Rep.">
        <title>Orb-weaving spider Araneus ventricosus genome elucidates the spidroin gene catalogue.</title>
        <authorList>
            <person name="Kono N."/>
            <person name="Nakamura H."/>
            <person name="Ohtoshi R."/>
            <person name="Moran D.A.P."/>
            <person name="Shinohara A."/>
            <person name="Yoshida Y."/>
            <person name="Fujiwara M."/>
            <person name="Mori M."/>
            <person name="Tomita M."/>
            <person name="Arakawa K."/>
        </authorList>
    </citation>
    <scope>NUCLEOTIDE SEQUENCE [LARGE SCALE GENOMIC DNA]</scope>
</reference>
<protein>
    <submittedName>
        <fullName evidence="2">Uncharacterized protein</fullName>
    </submittedName>
</protein>
<evidence type="ECO:0000313" key="2">
    <source>
        <dbReference type="EMBL" id="GBN77732.1"/>
    </source>
</evidence>
<feature type="compositionally biased region" description="Polar residues" evidence="1">
    <location>
        <begin position="19"/>
        <end position="28"/>
    </location>
</feature>
<keyword evidence="3" id="KW-1185">Reference proteome</keyword>
<sequence>MFIFVGSKEHHVDLDLFTPENSADSHTNCEVGRENRHTGRDMEDSWLSNNEVDDSDMDKDYAPNRDVSSSDSDLFNTSTSNKKGKEEKMAN</sequence>
<dbReference type="AlphaFoldDB" id="A0A4Y2RPH4"/>
<feature type="compositionally biased region" description="Basic and acidic residues" evidence="1">
    <location>
        <begin position="31"/>
        <end position="43"/>
    </location>
</feature>
<evidence type="ECO:0000256" key="1">
    <source>
        <dbReference type="SAM" id="MobiDB-lite"/>
    </source>
</evidence>
<name>A0A4Y2RPH4_ARAVE</name>
<comment type="caution">
    <text evidence="2">The sequence shown here is derived from an EMBL/GenBank/DDBJ whole genome shotgun (WGS) entry which is preliminary data.</text>
</comment>
<proteinExistence type="predicted"/>
<dbReference type="EMBL" id="BGPR01017932">
    <property type="protein sequence ID" value="GBN77732.1"/>
    <property type="molecule type" value="Genomic_DNA"/>
</dbReference>
<organism evidence="2 3">
    <name type="scientific">Araneus ventricosus</name>
    <name type="common">Orbweaver spider</name>
    <name type="synonym">Epeira ventricosa</name>
    <dbReference type="NCBI Taxonomy" id="182803"/>
    <lineage>
        <taxon>Eukaryota</taxon>
        <taxon>Metazoa</taxon>
        <taxon>Ecdysozoa</taxon>
        <taxon>Arthropoda</taxon>
        <taxon>Chelicerata</taxon>
        <taxon>Arachnida</taxon>
        <taxon>Araneae</taxon>
        <taxon>Araneomorphae</taxon>
        <taxon>Entelegynae</taxon>
        <taxon>Araneoidea</taxon>
        <taxon>Araneidae</taxon>
        <taxon>Araneus</taxon>
    </lineage>
</organism>
<dbReference type="Proteomes" id="UP000499080">
    <property type="component" value="Unassembled WGS sequence"/>
</dbReference>
<feature type="compositionally biased region" description="Polar residues" evidence="1">
    <location>
        <begin position="66"/>
        <end position="81"/>
    </location>
</feature>
<evidence type="ECO:0000313" key="3">
    <source>
        <dbReference type="Proteomes" id="UP000499080"/>
    </source>
</evidence>
<gene>
    <name evidence="2" type="ORF">AVEN_82488_1</name>
</gene>